<evidence type="ECO:0000313" key="3">
    <source>
        <dbReference type="Proteomes" id="UP000324222"/>
    </source>
</evidence>
<evidence type="ECO:0000313" key="2">
    <source>
        <dbReference type="EMBL" id="MPC16060.1"/>
    </source>
</evidence>
<protein>
    <submittedName>
        <fullName evidence="2">Uncharacterized protein</fullName>
    </submittedName>
</protein>
<evidence type="ECO:0000256" key="1">
    <source>
        <dbReference type="SAM" id="MobiDB-lite"/>
    </source>
</evidence>
<feature type="region of interest" description="Disordered" evidence="1">
    <location>
        <begin position="99"/>
        <end position="141"/>
    </location>
</feature>
<organism evidence="2 3">
    <name type="scientific">Portunus trituberculatus</name>
    <name type="common">Swimming crab</name>
    <name type="synonym">Neptunus trituberculatus</name>
    <dbReference type="NCBI Taxonomy" id="210409"/>
    <lineage>
        <taxon>Eukaryota</taxon>
        <taxon>Metazoa</taxon>
        <taxon>Ecdysozoa</taxon>
        <taxon>Arthropoda</taxon>
        <taxon>Crustacea</taxon>
        <taxon>Multicrustacea</taxon>
        <taxon>Malacostraca</taxon>
        <taxon>Eumalacostraca</taxon>
        <taxon>Eucarida</taxon>
        <taxon>Decapoda</taxon>
        <taxon>Pleocyemata</taxon>
        <taxon>Brachyura</taxon>
        <taxon>Eubrachyura</taxon>
        <taxon>Portunoidea</taxon>
        <taxon>Portunidae</taxon>
        <taxon>Portuninae</taxon>
        <taxon>Portunus</taxon>
    </lineage>
</organism>
<proteinExistence type="predicted"/>
<dbReference type="Proteomes" id="UP000324222">
    <property type="component" value="Unassembled WGS sequence"/>
</dbReference>
<name>A0A5B7D360_PORTR</name>
<accession>A0A5B7D360</accession>
<comment type="caution">
    <text evidence="2">The sequence shown here is derived from an EMBL/GenBank/DDBJ whole genome shotgun (WGS) entry which is preliminary data.</text>
</comment>
<keyword evidence="3" id="KW-1185">Reference proteome</keyword>
<gene>
    <name evidence="2" type="ORF">E2C01_008870</name>
</gene>
<sequence>MAAGFMQLPWLQYYLCSSVIPTLMVASSPAVTKVASSLEAVTVVMGLLEAGRSASNTPSCLSHTITDPSLPTVTTSPLPSTCPPRNTVWAVRRYTRSSSLKATRDSKGCRNHHRCMTGPESPWAPGRGESLPLGAPSVRPP</sequence>
<reference evidence="2 3" key="1">
    <citation type="submission" date="2019-05" db="EMBL/GenBank/DDBJ databases">
        <title>Another draft genome of Portunus trituberculatus and its Hox gene families provides insights of decapod evolution.</title>
        <authorList>
            <person name="Jeong J.-H."/>
            <person name="Song I."/>
            <person name="Kim S."/>
            <person name="Choi T."/>
            <person name="Kim D."/>
            <person name="Ryu S."/>
            <person name="Kim W."/>
        </authorList>
    </citation>
    <scope>NUCLEOTIDE SEQUENCE [LARGE SCALE GENOMIC DNA]</scope>
    <source>
        <tissue evidence="2">Muscle</tissue>
    </source>
</reference>
<dbReference type="AlphaFoldDB" id="A0A5B7D360"/>
<dbReference type="EMBL" id="VSRR010000474">
    <property type="protein sequence ID" value="MPC16060.1"/>
    <property type="molecule type" value="Genomic_DNA"/>
</dbReference>